<evidence type="ECO:0000256" key="1">
    <source>
        <dbReference type="SAM" id="MobiDB-lite"/>
    </source>
</evidence>
<organism evidence="3 4">
    <name type="scientific">Thamnocephalis sphaerospora</name>
    <dbReference type="NCBI Taxonomy" id="78915"/>
    <lineage>
        <taxon>Eukaryota</taxon>
        <taxon>Fungi</taxon>
        <taxon>Fungi incertae sedis</taxon>
        <taxon>Zoopagomycota</taxon>
        <taxon>Zoopagomycotina</taxon>
        <taxon>Zoopagomycetes</taxon>
        <taxon>Zoopagales</taxon>
        <taxon>Sigmoideomycetaceae</taxon>
        <taxon>Thamnocephalis</taxon>
    </lineage>
</organism>
<dbReference type="EMBL" id="KZ992522">
    <property type="protein sequence ID" value="RKP09324.1"/>
    <property type="molecule type" value="Genomic_DNA"/>
</dbReference>
<feature type="transmembrane region" description="Helical" evidence="2">
    <location>
        <begin position="92"/>
        <end position="111"/>
    </location>
</feature>
<name>A0A4P9XT39_9FUNG</name>
<dbReference type="Proteomes" id="UP000271241">
    <property type="component" value="Unassembled WGS sequence"/>
</dbReference>
<reference evidence="4" key="1">
    <citation type="journal article" date="2018" name="Nat. Microbiol.">
        <title>Leveraging single-cell genomics to expand the fungal tree of life.</title>
        <authorList>
            <person name="Ahrendt S.R."/>
            <person name="Quandt C.A."/>
            <person name="Ciobanu D."/>
            <person name="Clum A."/>
            <person name="Salamov A."/>
            <person name="Andreopoulos B."/>
            <person name="Cheng J.F."/>
            <person name="Woyke T."/>
            <person name="Pelin A."/>
            <person name="Henrissat B."/>
            <person name="Reynolds N.K."/>
            <person name="Benny G.L."/>
            <person name="Smith M.E."/>
            <person name="James T.Y."/>
            <person name="Grigoriev I.V."/>
        </authorList>
    </citation>
    <scope>NUCLEOTIDE SEQUENCE [LARGE SCALE GENOMIC DNA]</scope>
    <source>
        <strain evidence="4">RSA 1356</strain>
    </source>
</reference>
<dbReference type="InterPro" id="IPR033579">
    <property type="entry name" value="TMEM128"/>
</dbReference>
<evidence type="ECO:0000313" key="3">
    <source>
        <dbReference type="EMBL" id="RKP09324.1"/>
    </source>
</evidence>
<evidence type="ECO:0000313" key="4">
    <source>
        <dbReference type="Proteomes" id="UP000271241"/>
    </source>
</evidence>
<keyword evidence="2" id="KW-0472">Membrane</keyword>
<proteinExistence type="predicted"/>
<sequence length="182" mass="19713">MADNDSGLTRRTRRTEGSDSAASTDAAPTGSAPEQPNAARTASPAVLSDDRAKRVIQRAISALWLVIAVLVGRQAKLLDILTDVALYRGMSFQLGILATVVVIAVYVELRWVRPQRTGGHRPVNFAQWQERYPTAIPVATLASCVAATAWTVAFWPFWGAWTIPYLFAMLLGAGSAVDFIIV</sequence>
<keyword evidence="2" id="KW-1133">Transmembrane helix</keyword>
<accession>A0A4P9XT39</accession>
<evidence type="ECO:0000256" key="2">
    <source>
        <dbReference type="SAM" id="Phobius"/>
    </source>
</evidence>
<keyword evidence="4" id="KW-1185">Reference proteome</keyword>
<dbReference type="OrthoDB" id="10426308at2759"/>
<dbReference type="Pfam" id="PF20479">
    <property type="entry name" value="TMEM128"/>
    <property type="match status" value="1"/>
</dbReference>
<feature type="region of interest" description="Disordered" evidence="1">
    <location>
        <begin position="1"/>
        <end position="45"/>
    </location>
</feature>
<gene>
    <name evidence="3" type="ORF">THASP1DRAFT_28877</name>
</gene>
<feature type="transmembrane region" description="Helical" evidence="2">
    <location>
        <begin position="132"/>
        <end position="157"/>
    </location>
</feature>
<feature type="transmembrane region" description="Helical" evidence="2">
    <location>
        <begin position="163"/>
        <end position="181"/>
    </location>
</feature>
<protein>
    <submittedName>
        <fullName evidence="3">Uncharacterized protein</fullName>
    </submittedName>
</protein>
<keyword evidence="2" id="KW-0812">Transmembrane</keyword>
<feature type="transmembrane region" description="Helical" evidence="2">
    <location>
        <begin position="55"/>
        <end position="72"/>
    </location>
</feature>
<feature type="compositionally biased region" description="Low complexity" evidence="1">
    <location>
        <begin position="18"/>
        <end position="33"/>
    </location>
</feature>
<dbReference type="PANTHER" id="PTHR31134">
    <property type="entry name" value="TRANSMEMBRANE PROTEIN 128"/>
    <property type="match status" value="1"/>
</dbReference>
<dbReference type="PANTHER" id="PTHR31134:SF1">
    <property type="entry name" value="TRANSMEMBRANE PROTEIN 128"/>
    <property type="match status" value="1"/>
</dbReference>
<dbReference type="AlphaFoldDB" id="A0A4P9XT39"/>